<dbReference type="GO" id="GO:0004222">
    <property type="term" value="F:metalloendopeptidase activity"/>
    <property type="evidence" value="ECO:0007669"/>
    <property type="project" value="TreeGrafter"/>
</dbReference>
<keyword evidence="1" id="KW-0472">Membrane</keyword>
<dbReference type="InterPro" id="IPR011055">
    <property type="entry name" value="Dup_hybrid_motif"/>
</dbReference>
<dbReference type="AlphaFoldDB" id="A0A1I1U610"/>
<reference evidence="4" key="1">
    <citation type="submission" date="2016-10" db="EMBL/GenBank/DDBJ databases">
        <authorList>
            <person name="Varghese N."/>
            <person name="Submissions S."/>
        </authorList>
    </citation>
    <scope>NUCLEOTIDE SEQUENCE [LARGE SCALE GENOMIC DNA]</scope>
    <source>
        <strain evidence="4">DSM 22530</strain>
    </source>
</reference>
<dbReference type="RefSeq" id="WP_090082200.1">
    <property type="nucleotide sequence ID" value="NZ_FOMR01000003.1"/>
</dbReference>
<dbReference type="InterPro" id="IPR050570">
    <property type="entry name" value="Cell_wall_metabolism_enzyme"/>
</dbReference>
<protein>
    <submittedName>
        <fullName evidence="3">Peptidase family M23</fullName>
    </submittedName>
</protein>
<dbReference type="PANTHER" id="PTHR21666:SF285">
    <property type="entry name" value="M23 FAMILY METALLOPEPTIDASE"/>
    <property type="match status" value="1"/>
</dbReference>
<feature type="transmembrane region" description="Helical" evidence="1">
    <location>
        <begin position="98"/>
        <end position="120"/>
    </location>
</feature>
<feature type="transmembrane region" description="Helical" evidence="1">
    <location>
        <begin position="60"/>
        <end position="77"/>
    </location>
</feature>
<dbReference type="Pfam" id="PF01551">
    <property type="entry name" value="Peptidase_M23"/>
    <property type="match status" value="1"/>
</dbReference>
<keyword evidence="1" id="KW-1133">Transmembrane helix</keyword>
<keyword evidence="1" id="KW-0812">Transmembrane</keyword>
<dbReference type="CDD" id="cd12797">
    <property type="entry name" value="M23_peptidase"/>
    <property type="match status" value="1"/>
</dbReference>
<dbReference type="SUPFAM" id="SSF51261">
    <property type="entry name" value="Duplicated hybrid motif"/>
    <property type="match status" value="1"/>
</dbReference>
<accession>A0A1I1U610</accession>
<evidence type="ECO:0000313" key="3">
    <source>
        <dbReference type="EMBL" id="SFD66095.1"/>
    </source>
</evidence>
<evidence type="ECO:0000313" key="4">
    <source>
        <dbReference type="Proteomes" id="UP000199474"/>
    </source>
</evidence>
<dbReference type="PANTHER" id="PTHR21666">
    <property type="entry name" value="PEPTIDASE-RELATED"/>
    <property type="match status" value="1"/>
</dbReference>
<dbReference type="EMBL" id="FOMR01000003">
    <property type="protein sequence ID" value="SFD66095.1"/>
    <property type="molecule type" value="Genomic_DNA"/>
</dbReference>
<dbReference type="Proteomes" id="UP000199474">
    <property type="component" value="Unassembled WGS sequence"/>
</dbReference>
<name>A0A1I1U610_9BACI</name>
<feature type="transmembrane region" description="Helical" evidence="1">
    <location>
        <begin position="36"/>
        <end position="54"/>
    </location>
</feature>
<feature type="transmembrane region" description="Helical" evidence="1">
    <location>
        <begin position="6"/>
        <end position="24"/>
    </location>
</feature>
<feature type="domain" description="M23ase beta-sheet core" evidence="2">
    <location>
        <begin position="189"/>
        <end position="281"/>
    </location>
</feature>
<dbReference type="InterPro" id="IPR016047">
    <property type="entry name" value="M23ase_b-sheet_dom"/>
</dbReference>
<evidence type="ECO:0000259" key="2">
    <source>
        <dbReference type="Pfam" id="PF01551"/>
    </source>
</evidence>
<gene>
    <name evidence="3" type="ORF">SAMN05216238_10336</name>
</gene>
<proteinExistence type="predicted"/>
<dbReference type="OrthoDB" id="9809488at2"/>
<dbReference type="STRING" id="640948.SAMN05216238_10336"/>
<sequence length="301" mass="34208">MGFAVIQLIIIQIALPAVFIYDLWRAKSDNRLDWFIQLSFTIIFFLWLFLSGRWDWTGYYVKYIWLMLLIVSVYFSWRKVRSLPFRTPLKGSQKFTRAVYSVLLIIFGLYNITIFSGYSLEGEAIDLSFPLQNGTYYVGHGGSSTQLNYHNSYEPQQYAIDIVALNTYGFRANTLFSSILNDYEIYRHTLYAPCSGKVVEASDGQPDMRPPEMDSEEPFGNYTGIVCDGSEAVIYMAHMQEGSVEVNENTVIQEGEPIGVVGNSGNSSEPHLHIHAEKDGTGIPITFDGEFLTRNDLVRSQ</sequence>
<dbReference type="Gene3D" id="2.70.70.10">
    <property type="entry name" value="Glucose Permease (Domain IIA)"/>
    <property type="match status" value="1"/>
</dbReference>
<keyword evidence="4" id="KW-1185">Reference proteome</keyword>
<evidence type="ECO:0000256" key="1">
    <source>
        <dbReference type="SAM" id="Phobius"/>
    </source>
</evidence>
<organism evidence="3 4">
    <name type="scientific">Lentibacillus persicus</name>
    <dbReference type="NCBI Taxonomy" id="640948"/>
    <lineage>
        <taxon>Bacteria</taxon>
        <taxon>Bacillati</taxon>
        <taxon>Bacillota</taxon>
        <taxon>Bacilli</taxon>
        <taxon>Bacillales</taxon>
        <taxon>Bacillaceae</taxon>
        <taxon>Lentibacillus</taxon>
    </lineage>
</organism>